<protein>
    <submittedName>
        <fullName evidence="1">Uncharacterized protein</fullName>
    </submittedName>
</protein>
<comment type="caution">
    <text evidence="1">The sequence shown here is derived from an EMBL/GenBank/DDBJ whole genome shotgun (WGS) entry which is preliminary data.</text>
</comment>
<dbReference type="AlphaFoldDB" id="A0A371FZQ9"/>
<keyword evidence="2" id="KW-1185">Reference proteome</keyword>
<evidence type="ECO:0000313" key="1">
    <source>
        <dbReference type="EMBL" id="RDX83809.1"/>
    </source>
</evidence>
<feature type="non-terminal residue" evidence="1">
    <location>
        <position position="1"/>
    </location>
</feature>
<proteinExistence type="predicted"/>
<name>A0A371FZQ9_MUCPR</name>
<accession>A0A371FZQ9</accession>
<sequence>MTEIKVKKITKEDDMTISIKGNTTSYHIVKEKMDIILFRHKVAYYIFKHQANIAESQYQNICENSNNSQNEMVKSTIKFESNTNILILGKYQVTIKLKMVLNISSLKFPMLPVFITIY</sequence>
<dbReference type="OrthoDB" id="2015125at2759"/>
<evidence type="ECO:0000313" key="2">
    <source>
        <dbReference type="Proteomes" id="UP000257109"/>
    </source>
</evidence>
<gene>
    <name evidence="1" type="ORF">CR513_35240</name>
</gene>
<dbReference type="EMBL" id="QJKJ01007242">
    <property type="protein sequence ID" value="RDX83809.1"/>
    <property type="molecule type" value="Genomic_DNA"/>
</dbReference>
<organism evidence="1 2">
    <name type="scientific">Mucuna pruriens</name>
    <name type="common">Velvet bean</name>
    <name type="synonym">Dolichos pruriens</name>
    <dbReference type="NCBI Taxonomy" id="157652"/>
    <lineage>
        <taxon>Eukaryota</taxon>
        <taxon>Viridiplantae</taxon>
        <taxon>Streptophyta</taxon>
        <taxon>Embryophyta</taxon>
        <taxon>Tracheophyta</taxon>
        <taxon>Spermatophyta</taxon>
        <taxon>Magnoliopsida</taxon>
        <taxon>eudicotyledons</taxon>
        <taxon>Gunneridae</taxon>
        <taxon>Pentapetalae</taxon>
        <taxon>rosids</taxon>
        <taxon>fabids</taxon>
        <taxon>Fabales</taxon>
        <taxon>Fabaceae</taxon>
        <taxon>Papilionoideae</taxon>
        <taxon>50 kb inversion clade</taxon>
        <taxon>NPAAA clade</taxon>
        <taxon>indigoferoid/millettioid clade</taxon>
        <taxon>Phaseoleae</taxon>
        <taxon>Mucuna</taxon>
    </lineage>
</organism>
<dbReference type="Proteomes" id="UP000257109">
    <property type="component" value="Unassembled WGS sequence"/>
</dbReference>
<reference evidence="1" key="1">
    <citation type="submission" date="2018-05" db="EMBL/GenBank/DDBJ databases">
        <title>Draft genome of Mucuna pruriens seed.</title>
        <authorList>
            <person name="Nnadi N.E."/>
            <person name="Vos R."/>
            <person name="Hasami M.H."/>
            <person name="Devisetty U.K."/>
            <person name="Aguiy J.C."/>
        </authorList>
    </citation>
    <scope>NUCLEOTIDE SEQUENCE [LARGE SCALE GENOMIC DNA]</scope>
    <source>
        <strain evidence="1">JCA_2017</strain>
    </source>
</reference>